<feature type="compositionally biased region" description="Polar residues" evidence="1">
    <location>
        <begin position="403"/>
        <end position="412"/>
    </location>
</feature>
<sequence>MNGNTESTSFGVRGEEGNVSTASPVLSDAVPDSRPRTTANPSPTGPPNALFPDVAQASTTDTPSQQPVAIPSFLHPYAPTASPVTSTSLHRLDTEHPIQAQARDVPKPNNNNCIEENPVPCLRCVSYMLSYPAKAQNEVDKLLGQGIVCARFKNEKKTGAGSSPNCLRCRTRDASRHCLPIPPQLRGLVLEMVQEHKAYVKWRYPENSEPGLDRVARKLHLLSNPVLYDSLAAIGYFDDIATASLPLIRTFSFEEGAQIRSEITARVSSSRIRRQGASYGAANSGISARGGNSGQVQRNPTAPRGLEAFSTHATGNQPGMAAPRSFLIANSALTTRAPRAEHERLSEGQQPPMTVVNPNTSRRNPNLTSSGPGTTGGSTSGDYFGGTQRSIGILPVNLHIRNTMPSQSPEMSSKNRKRLEEESKSPDMDRHKKRKLGEGPTSKKVVENEDTGQ</sequence>
<feature type="region of interest" description="Disordered" evidence="1">
    <location>
        <begin position="337"/>
        <end position="388"/>
    </location>
</feature>
<proteinExistence type="predicted"/>
<feature type="region of interest" description="Disordered" evidence="1">
    <location>
        <begin position="1"/>
        <end position="65"/>
    </location>
</feature>
<feature type="region of interest" description="Disordered" evidence="1">
    <location>
        <begin position="278"/>
        <end position="321"/>
    </location>
</feature>
<dbReference type="AlphaFoldDB" id="A0AAN6Y861"/>
<organism evidence="2 3">
    <name type="scientific">Rhypophila decipiens</name>
    <dbReference type="NCBI Taxonomy" id="261697"/>
    <lineage>
        <taxon>Eukaryota</taxon>
        <taxon>Fungi</taxon>
        <taxon>Dikarya</taxon>
        <taxon>Ascomycota</taxon>
        <taxon>Pezizomycotina</taxon>
        <taxon>Sordariomycetes</taxon>
        <taxon>Sordariomycetidae</taxon>
        <taxon>Sordariales</taxon>
        <taxon>Naviculisporaceae</taxon>
        <taxon>Rhypophila</taxon>
    </lineage>
</organism>
<feature type="region of interest" description="Disordered" evidence="1">
    <location>
        <begin position="403"/>
        <end position="453"/>
    </location>
</feature>
<gene>
    <name evidence="2" type="ORF">QBC37DRAFT_399856</name>
</gene>
<comment type="caution">
    <text evidence="2">The sequence shown here is derived from an EMBL/GenBank/DDBJ whole genome shotgun (WGS) entry which is preliminary data.</text>
</comment>
<protein>
    <submittedName>
        <fullName evidence="2">Uncharacterized protein</fullName>
    </submittedName>
</protein>
<evidence type="ECO:0000256" key="1">
    <source>
        <dbReference type="SAM" id="MobiDB-lite"/>
    </source>
</evidence>
<reference evidence="2" key="2">
    <citation type="submission" date="2023-05" db="EMBL/GenBank/DDBJ databases">
        <authorList>
            <consortium name="Lawrence Berkeley National Laboratory"/>
            <person name="Steindorff A."/>
            <person name="Hensen N."/>
            <person name="Bonometti L."/>
            <person name="Westerberg I."/>
            <person name="Brannstrom I.O."/>
            <person name="Guillou S."/>
            <person name="Cros-Aarteil S."/>
            <person name="Calhoun S."/>
            <person name="Haridas S."/>
            <person name="Kuo A."/>
            <person name="Mondo S."/>
            <person name="Pangilinan J."/>
            <person name="Riley R."/>
            <person name="Labutti K."/>
            <person name="Andreopoulos B."/>
            <person name="Lipzen A."/>
            <person name="Chen C."/>
            <person name="Yanf M."/>
            <person name="Daum C."/>
            <person name="Ng V."/>
            <person name="Clum A."/>
            <person name="Ohm R."/>
            <person name="Martin F."/>
            <person name="Silar P."/>
            <person name="Natvig D."/>
            <person name="Lalanne C."/>
            <person name="Gautier V."/>
            <person name="Ament-Velasquez S.L."/>
            <person name="Kruys A."/>
            <person name="Hutchinson M.I."/>
            <person name="Powell A.J."/>
            <person name="Barry K."/>
            <person name="Miller A.N."/>
            <person name="Grigoriev I.V."/>
            <person name="Debuchy R."/>
            <person name="Gladieux P."/>
            <person name="Thoren M.H."/>
            <person name="Johannesson H."/>
        </authorList>
    </citation>
    <scope>NUCLEOTIDE SEQUENCE</scope>
    <source>
        <strain evidence="2">PSN293</strain>
    </source>
</reference>
<name>A0AAN6Y861_9PEZI</name>
<evidence type="ECO:0000313" key="3">
    <source>
        <dbReference type="Proteomes" id="UP001301769"/>
    </source>
</evidence>
<dbReference type="Proteomes" id="UP001301769">
    <property type="component" value="Unassembled WGS sequence"/>
</dbReference>
<feature type="compositionally biased region" description="Polar residues" evidence="1">
    <location>
        <begin position="1"/>
        <end position="10"/>
    </location>
</feature>
<keyword evidence="3" id="KW-1185">Reference proteome</keyword>
<reference evidence="2" key="1">
    <citation type="journal article" date="2023" name="Mol. Phylogenet. Evol.">
        <title>Genome-scale phylogeny and comparative genomics of the fungal order Sordariales.</title>
        <authorList>
            <person name="Hensen N."/>
            <person name="Bonometti L."/>
            <person name="Westerberg I."/>
            <person name="Brannstrom I.O."/>
            <person name="Guillou S."/>
            <person name="Cros-Aarteil S."/>
            <person name="Calhoun S."/>
            <person name="Haridas S."/>
            <person name="Kuo A."/>
            <person name="Mondo S."/>
            <person name="Pangilinan J."/>
            <person name="Riley R."/>
            <person name="LaButti K."/>
            <person name="Andreopoulos B."/>
            <person name="Lipzen A."/>
            <person name="Chen C."/>
            <person name="Yan M."/>
            <person name="Daum C."/>
            <person name="Ng V."/>
            <person name="Clum A."/>
            <person name="Steindorff A."/>
            <person name="Ohm R.A."/>
            <person name="Martin F."/>
            <person name="Silar P."/>
            <person name="Natvig D.O."/>
            <person name="Lalanne C."/>
            <person name="Gautier V."/>
            <person name="Ament-Velasquez S.L."/>
            <person name="Kruys A."/>
            <person name="Hutchinson M.I."/>
            <person name="Powell A.J."/>
            <person name="Barry K."/>
            <person name="Miller A.N."/>
            <person name="Grigoriev I.V."/>
            <person name="Debuchy R."/>
            <person name="Gladieux P."/>
            <person name="Hiltunen Thoren M."/>
            <person name="Johannesson H."/>
        </authorList>
    </citation>
    <scope>NUCLEOTIDE SEQUENCE</scope>
    <source>
        <strain evidence="2">PSN293</strain>
    </source>
</reference>
<feature type="compositionally biased region" description="Basic and acidic residues" evidence="1">
    <location>
        <begin position="418"/>
        <end position="430"/>
    </location>
</feature>
<dbReference type="EMBL" id="MU858097">
    <property type="protein sequence ID" value="KAK4214229.1"/>
    <property type="molecule type" value="Genomic_DNA"/>
</dbReference>
<feature type="compositionally biased region" description="Polar residues" evidence="1">
    <location>
        <begin position="347"/>
        <end position="367"/>
    </location>
</feature>
<evidence type="ECO:0000313" key="2">
    <source>
        <dbReference type="EMBL" id="KAK4214229.1"/>
    </source>
</evidence>
<accession>A0AAN6Y861</accession>
<feature type="compositionally biased region" description="Polar residues" evidence="1">
    <location>
        <begin position="56"/>
        <end position="65"/>
    </location>
</feature>